<evidence type="ECO:0000256" key="1">
    <source>
        <dbReference type="SAM" id="MobiDB-lite"/>
    </source>
</evidence>
<reference evidence="4" key="2">
    <citation type="submission" date="2020-04" db="EMBL/GenBank/DDBJ databases">
        <authorList>
            <consortium name="NCBI Genome Project"/>
        </authorList>
    </citation>
    <scope>NUCLEOTIDE SEQUENCE</scope>
    <source>
        <strain evidence="4">CBS 304.34</strain>
    </source>
</reference>
<dbReference type="GeneID" id="54466100"/>
<evidence type="ECO:0000313" key="3">
    <source>
        <dbReference type="Proteomes" id="UP000504636"/>
    </source>
</evidence>
<evidence type="ECO:0000313" key="4">
    <source>
        <dbReference type="RefSeq" id="XP_033580436.1"/>
    </source>
</evidence>
<dbReference type="AlphaFoldDB" id="A0A6A6YX14"/>
<protein>
    <submittedName>
        <fullName evidence="2 4">Uncharacterized protein</fullName>
    </submittedName>
</protein>
<sequence length="157" mass="17609">MALILSALSSTAVSWNHNRVHRNEHGIRGITVRCYFRRDAGPHEQQKKESISQVSRRLYQKLQLQLHLGLPVTPSTLFPAKRHVARLWLHTIFQKMAAAVTSASYHHVWRPLREREPAPGTQQPTAGPRSTGGVFISPRGHRTIPAGPTTRLVGHGQ</sequence>
<keyword evidence="3" id="KW-1185">Reference proteome</keyword>
<gene>
    <name evidence="2 4" type="ORF">BDZ99DRAFT_517728</name>
</gene>
<dbReference type="Proteomes" id="UP000504636">
    <property type="component" value="Unplaced"/>
</dbReference>
<feature type="region of interest" description="Disordered" evidence="1">
    <location>
        <begin position="114"/>
        <end position="157"/>
    </location>
</feature>
<evidence type="ECO:0000313" key="2">
    <source>
        <dbReference type="EMBL" id="KAF2813472.1"/>
    </source>
</evidence>
<accession>A0A6A6YX14</accession>
<reference evidence="2 4" key="1">
    <citation type="journal article" date="2020" name="Stud. Mycol.">
        <title>101 Dothideomycetes genomes: a test case for predicting lifestyles and emergence of pathogens.</title>
        <authorList>
            <person name="Haridas S."/>
            <person name="Albert R."/>
            <person name="Binder M."/>
            <person name="Bloem J."/>
            <person name="Labutti K."/>
            <person name="Salamov A."/>
            <person name="Andreopoulos B."/>
            <person name="Baker S."/>
            <person name="Barry K."/>
            <person name="Bills G."/>
            <person name="Bluhm B."/>
            <person name="Cannon C."/>
            <person name="Castanera R."/>
            <person name="Culley D."/>
            <person name="Daum C."/>
            <person name="Ezra D."/>
            <person name="Gonzalez J."/>
            <person name="Henrissat B."/>
            <person name="Kuo A."/>
            <person name="Liang C."/>
            <person name="Lipzen A."/>
            <person name="Lutzoni F."/>
            <person name="Magnuson J."/>
            <person name="Mondo S."/>
            <person name="Nolan M."/>
            <person name="Ohm R."/>
            <person name="Pangilinan J."/>
            <person name="Park H.-J."/>
            <person name="Ramirez L."/>
            <person name="Alfaro M."/>
            <person name="Sun H."/>
            <person name="Tritt A."/>
            <person name="Yoshinaga Y."/>
            <person name="Zwiers L.-H."/>
            <person name="Turgeon B."/>
            <person name="Goodwin S."/>
            <person name="Spatafora J."/>
            <person name="Crous P."/>
            <person name="Grigoriev I."/>
        </authorList>
    </citation>
    <scope>NUCLEOTIDE SEQUENCE</scope>
    <source>
        <strain evidence="2 4">CBS 304.34</strain>
    </source>
</reference>
<dbReference type="RefSeq" id="XP_033580436.1">
    <property type="nucleotide sequence ID" value="XM_033725207.1"/>
</dbReference>
<organism evidence="2">
    <name type="scientific">Mytilinidion resinicola</name>
    <dbReference type="NCBI Taxonomy" id="574789"/>
    <lineage>
        <taxon>Eukaryota</taxon>
        <taxon>Fungi</taxon>
        <taxon>Dikarya</taxon>
        <taxon>Ascomycota</taxon>
        <taxon>Pezizomycotina</taxon>
        <taxon>Dothideomycetes</taxon>
        <taxon>Pleosporomycetidae</taxon>
        <taxon>Mytilinidiales</taxon>
        <taxon>Mytilinidiaceae</taxon>
        <taxon>Mytilinidion</taxon>
    </lineage>
</organism>
<proteinExistence type="predicted"/>
<reference evidence="4" key="3">
    <citation type="submission" date="2025-04" db="UniProtKB">
        <authorList>
            <consortium name="RefSeq"/>
        </authorList>
    </citation>
    <scope>IDENTIFICATION</scope>
    <source>
        <strain evidence="4">CBS 304.34</strain>
    </source>
</reference>
<dbReference type="EMBL" id="MU003696">
    <property type="protein sequence ID" value="KAF2813472.1"/>
    <property type="molecule type" value="Genomic_DNA"/>
</dbReference>
<name>A0A6A6YX14_9PEZI</name>